<name>A1TS15_PARC0</name>
<organism evidence="1 2">
    <name type="scientific">Paracidovorax citrulli (strain AAC00-1)</name>
    <name type="common">Acidovorax citrulli</name>
    <dbReference type="NCBI Taxonomy" id="397945"/>
    <lineage>
        <taxon>Bacteria</taxon>
        <taxon>Pseudomonadati</taxon>
        <taxon>Pseudomonadota</taxon>
        <taxon>Betaproteobacteria</taxon>
        <taxon>Burkholderiales</taxon>
        <taxon>Comamonadaceae</taxon>
        <taxon>Paracidovorax</taxon>
    </lineage>
</organism>
<dbReference type="AlphaFoldDB" id="A1TS15"/>
<evidence type="ECO:0000313" key="1">
    <source>
        <dbReference type="EMBL" id="ABM33753.1"/>
    </source>
</evidence>
<proteinExistence type="predicted"/>
<dbReference type="InterPro" id="IPR045646">
    <property type="entry name" value="DUF6402"/>
</dbReference>
<dbReference type="Proteomes" id="UP000002596">
    <property type="component" value="Chromosome"/>
</dbReference>
<dbReference type="EMBL" id="CP000512">
    <property type="protein sequence ID" value="ABM33753.1"/>
    <property type="molecule type" value="Genomic_DNA"/>
</dbReference>
<gene>
    <name evidence="1" type="ordered locus">Aave_3190</name>
</gene>
<dbReference type="KEGG" id="aav:Aave_3190"/>
<evidence type="ECO:0000313" key="2">
    <source>
        <dbReference type="Proteomes" id="UP000002596"/>
    </source>
</evidence>
<protein>
    <submittedName>
        <fullName evidence="1">Uncharacterized protein</fullName>
    </submittedName>
</protein>
<dbReference type="Pfam" id="PF19940">
    <property type="entry name" value="DUF6402"/>
    <property type="match status" value="1"/>
</dbReference>
<dbReference type="HOGENOM" id="CLU_146787_0_0_4"/>
<dbReference type="eggNOG" id="ENOG5033BG3">
    <property type="taxonomic scope" value="Bacteria"/>
</dbReference>
<accession>A1TS15</accession>
<sequence length="146" mass="16430">MRIKPITVRGSGTTSDDFYGAMGEATLKIAVSGMVTPKEAGKTTISIDELAFYLRDSYDFNDDSFLSQPLGFWGPGGVKRTPRSTLAIPLTEQWMHANAAEADRQSYLVQNQHFRQWRALYGLGGDFMIVSDVHRVRLPFPIKLEW</sequence>
<dbReference type="STRING" id="397945.Aave_3190"/>
<reference evidence="1 2" key="1">
    <citation type="submission" date="2006-12" db="EMBL/GenBank/DDBJ databases">
        <title>Complete sequence of Acidovorax avenae subsp. citrulli AAC00-1.</title>
        <authorList>
            <consortium name="US DOE Joint Genome Institute"/>
            <person name="Copeland A."/>
            <person name="Lucas S."/>
            <person name="Lapidus A."/>
            <person name="Barry K."/>
            <person name="Detter J.C."/>
            <person name="Glavina del Rio T."/>
            <person name="Dalin E."/>
            <person name="Tice H."/>
            <person name="Pitluck S."/>
            <person name="Kiss H."/>
            <person name="Brettin T."/>
            <person name="Bruce D."/>
            <person name="Han C."/>
            <person name="Tapia R."/>
            <person name="Gilna P."/>
            <person name="Schmutz J."/>
            <person name="Larimer F."/>
            <person name="Land M."/>
            <person name="Hauser L."/>
            <person name="Kyrpides N."/>
            <person name="Kim E."/>
            <person name="Stahl D."/>
            <person name="Richardson P."/>
        </authorList>
    </citation>
    <scope>NUCLEOTIDE SEQUENCE [LARGE SCALE GENOMIC DNA]</scope>
    <source>
        <strain evidence="1 2">AAC00-1</strain>
    </source>
</reference>